<name>A0A1L9VLL2_ASPGL</name>
<reference evidence="3" key="1">
    <citation type="journal article" date="2017" name="Genome Biol.">
        <title>Comparative genomics reveals high biological diversity and specific adaptations in the industrially and medically important fungal genus Aspergillus.</title>
        <authorList>
            <person name="de Vries R.P."/>
            <person name="Riley R."/>
            <person name="Wiebenga A."/>
            <person name="Aguilar-Osorio G."/>
            <person name="Amillis S."/>
            <person name="Uchima C.A."/>
            <person name="Anderluh G."/>
            <person name="Asadollahi M."/>
            <person name="Askin M."/>
            <person name="Barry K."/>
            <person name="Battaglia E."/>
            <person name="Bayram O."/>
            <person name="Benocci T."/>
            <person name="Braus-Stromeyer S.A."/>
            <person name="Caldana C."/>
            <person name="Canovas D."/>
            <person name="Cerqueira G.C."/>
            <person name="Chen F."/>
            <person name="Chen W."/>
            <person name="Choi C."/>
            <person name="Clum A."/>
            <person name="Dos Santos R.A."/>
            <person name="Damasio A.R."/>
            <person name="Diallinas G."/>
            <person name="Emri T."/>
            <person name="Fekete E."/>
            <person name="Flipphi M."/>
            <person name="Freyberg S."/>
            <person name="Gallo A."/>
            <person name="Gournas C."/>
            <person name="Habgood R."/>
            <person name="Hainaut M."/>
            <person name="Harispe M.L."/>
            <person name="Henrissat B."/>
            <person name="Hilden K.S."/>
            <person name="Hope R."/>
            <person name="Hossain A."/>
            <person name="Karabika E."/>
            <person name="Karaffa L."/>
            <person name="Karanyi Z."/>
            <person name="Krasevec N."/>
            <person name="Kuo A."/>
            <person name="Kusch H."/>
            <person name="LaButti K."/>
            <person name="Lagendijk E.L."/>
            <person name="Lapidus A."/>
            <person name="Levasseur A."/>
            <person name="Lindquist E."/>
            <person name="Lipzen A."/>
            <person name="Logrieco A.F."/>
            <person name="MacCabe A."/>
            <person name="Maekelae M.R."/>
            <person name="Malavazi I."/>
            <person name="Melin P."/>
            <person name="Meyer V."/>
            <person name="Mielnichuk N."/>
            <person name="Miskei M."/>
            <person name="Molnar A.P."/>
            <person name="Mule G."/>
            <person name="Ngan C.Y."/>
            <person name="Orejas M."/>
            <person name="Orosz E."/>
            <person name="Ouedraogo J.P."/>
            <person name="Overkamp K.M."/>
            <person name="Park H.-S."/>
            <person name="Perrone G."/>
            <person name="Piumi F."/>
            <person name="Punt P.J."/>
            <person name="Ram A.F."/>
            <person name="Ramon A."/>
            <person name="Rauscher S."/>
            <person name="Record E."/>
            <person name="Riano-Pachon D.M."/>
            <person name="Robert V."/>
            <person name="Roehrig J."/>
            <person name="Ruller R."/>
            <person name="Salamov A."/>
            <person name="Salih N.S."/>
            <person name="Samson R.A."/>
            <person name="Sandor E."/>
            <person name="Sanguinetti M."/>
            <person name="Schuetze T."/>
            <person name="Sepcic K."/>
            <person name="Shelest E."/>
            <person name="Sherlock G."/>
            <person name="Sophianopoulou V."/>
            <person name="Squina F.M."/>
            <person name="Sun H."/>
            <person name="Susca A."/>
            <person name="Todd R.B."/>
            <person name="Tsang A."/>
            <person name="Unkles S.E."/>
            <person name="van de Wiele N."/>
            <person name="van Rossen-Uffink D."/>
            <person name="Oliveira J.V."/>
            <person name="Vesth T.C."/>
            <person name="Visser J."/>
            <person name="Yu J.-H."/>
            <person name="Zhou M."/>
            <person name="Andersen M.R."/>
            <person name="Archer D.B."/>
            <person name="Baker S.E."/>
            <person name="Benoit I."/>
            <person name="Brakhage A.A."/>
            <person name="Braus G.H."/>
            <person name="Fischer R."/>
            <person name="Frisvad J.C."/>
            <person name="Goldman G.H."/>
            <person name="Houbraken J."/>
            <person name="Oakley B."/>
            <person name="Pocsi I."/>
            <person name="Scazzocchio C."/>
            <person name="Seiboth B."/>
            <person name="vanKuyk P.A."/>
            <person name="Wortman J."/>
            <person name="Dyer P.S."/>
            <person name="Grigoriev I.V."/>
        </authorList>
    </citation>
    <scope>NUCLEOTIDE SEQUENCE [LARGE SCALE GENOMIC DNA]</scope>
    <source>
        <strain evidence="3">CBS 516.65</strain>
    </source>
</reference>
<gene>
    <name evidence="2" type="ORF">ASPGLDRAFT_1475509</name>
</gene>
<dbReference type="RefSeq" id="XP_022401526.1">
    <property type="nucleotide sequence ID" value="XM_022541935.1"/>
</dbReference>
<proteinExistence type="predicted"/>
<keyword evidence="3" id="KW-1185">Reference proteome</keyword>
<dbReference type="VEuPathDB" id="FungiDB:ASPGLDRAFT_1475509"/>
<feature type="chain" id="PRO_5012001856" evidence="1">
    <location>
        <begin position="22"/>
        <end position="170"/>
    </location>
</feature>
<dbReference type="GeneID" id="34458196"/>
<accession>A0A1L9VLL2</accession>
<evidence type="ECO:0000313" key="2">
    <source>
        <dbReference type="EMBL" id="OJJ84828.1"/>
    </source>
</evidence>
<dbReference type="EMBL" id="KV878896">
    <property type="protein sequence ID" value="OJJ84828.1"/>
    <property type="molecule type" value="Genomic_DNA"/>
</dbReference>
<dbReference type="Proteomes" id="UP000184300">
    <property type="component" value="Unassembled WGS sequence"/>
</dbReference>
<protein>
    <submittedName>
        <fullName evidence="2">Uncharacterized protein</fullName>
    </submittedName>
</protein>
<sequence length="170" mass="19732">MEYRTTTVWFIFLWYFVDTLLRDRDASVPSLVLEEFLNCGNVDCNVQFVICSSSLSTSQYKELDIGKGNSTQEDSKEAYAISLLRVVELRNLPNVETLRTKIRERNPWWSWSQLGTKLAPWVKIQSGRDYLDPRCRGLTAKDIRPKSDLYLNNIVTKTDRLNAPFSFILP</sequence>
<keyword evidence="1" id="KW-0732">Signal</keyword>
<evidence type="ECO:0000313" key="3">
    <source>
        <dbReference type="Proteomes" id="UP000184300"/>
    </source>
</evidence>
<dbReference type="AlphaFoldDB" id="A0A1L9VLL2"/>
<organism evidence="2 3">
    <name type="scientific">Aspergillus glaucus CBS 516.65</name>
    <dbReference type="NCBI Taxonomy" id="1160497"/>
    <lineage>
        <taxon>Eukaryota</taxon>
        <taxon>Fungi</taxon>
        <taxon>Dikarya</taxon>
        <taxon>Ascomycota</taxon>
        <taxon>Pezizomycotina</taxon>
        <taxon>Eurotiomycetes</taxon>
        <taxon>Eurotiomycetidae</taxon>
        <taxon>Eurotiales</taxon>
        <taxon>Aspergillaceae</taxon>
        <taxon>Aspergillus</taxon>
        <taxon>Aspergillus subgen. Aspergillus</taxon>
    </lineage>
</organism>
<evidence type="ECO:0000256" key="1">
    <source>
        <dbReference type="SAM" id="SignalP"/>
    </source>
</evidence>
<feature type="signal peptide" evidence="1">
    <location>
        <begin position="1"/>
        <end position="21"/>
    </location>
</feature>